<accession>A0A8H4NW27</accession>
<proteinExistence type="predicted"/>
<dbReference type="SUPFAM" id="SSF88697">
    <property type="entry name" value="PUA domain-like"/>
    <property type="match status" value="1"/>
</dbReference>
<keyword evidence="2" id="KW-1185">Reference proteome</keyword>
<gene>
    <name evidence="1" type="ORF">FALBO_16007</name>
</gene>
<dbReference type="InterPro" id="IPR036987">
    <property type="entry name" value="SRA-YDG_sf"/>
</dbReference>
<evidence type="ECO:0000313" key="2">
    <source>
        <dbReference type="Proteomes" id="UP000554235"/>
    </source>
</evidence>
<dbReference type="AlphaFoldDB" id="A0A8H4NW27"/>
<protein>
    <recommendedName>
        <fullName evidence="3">YDG domain-containing protein</fullName>
    </recommendedName>
</protein>
<dbReference type="Proteomes" id="UP000554235">
    <property type="component" value="Unassembled WGS sequence"/>
</dbReference>
<evidence type="ECO:0008006" key="3">
    <source>
        <dbReference type="Google" id="ProtNLM"/>
    </source>
</evidence>
<organism evidence="1 2">
    <name type="scientific">Fusarium albosuccineum</name>
    <dbReference type="NCBI Taxonomy" id="1237068"/>
    <lineage>
        <taxon>Eukaryota</taxon>
        <taxon>Fungi</taxon>
        <taxon>Dikarya</taxon>
        <taxon>Ascomycota</taxon>
        <taxon>Pezizomycotina</taxon>
        <taxon>Sordariomycetes</taxon>
        <taxon>Hypocreomycetidae</taxon>
        <taxon>Hypocreales</taxon>
        <taxon>Nectriaceae</taxon>
        <taxon>Fusarium</taxon>
        <taxon>Fusarium decemcellulare species complex</taxon>
    </lineage>
</organism>
<dbReference type="OrthoDB" id="3244603at2759"/>
<dbReference type="EMBL" id="JAADYS010002895">
    <property type="protein sequence ID" value="KAF4453329.1"/>
    <property type="molecule type" value="Genomic_DNA"/>
</dbReference>
<evidence type="ECO:0000313" key="1">
    <source>
        <dbReference type="EMBL" id="KAF4453329.1"/>
    </source>
</evidence>
<reference evidence="1 2" key="1">
    <citation type="submission" date="2020-01" db="EMBL/GenBank/DDBJ databases">
        <title>Identification and distribution of gene clusters putatively required for synthesis of sphingolipid metabolism inhibitors in phylogenetically diverse species of the filamentous fungus Fusarium.</title>
        <authorList>
            <person name="Kim H.-S."/>
            <person name="Busman M."/>
            <person name="Brown D.W."/>
            <person name="Divon H."/>
            <person name="Uhlig S."/>
            <person name="Proctor R.H."/>
        </authorList>
    </citation>
    <scope>NUCLEOTIDE SEQUENCE [LARGE SCALE GENOMIC DNA]</scope>
    <source>
        <strain evidence="1 2">NRRL 20459</strain>
    </source>
</reference>
<sequence>MGIQDKEQEKNLCPSDFMSYTRTPLSAIDSAGSGDDNAQSPIIDPLLDDEFLLELCDTVRAYIRVRKLGPRWEGAMGFLAAALRDESDGTPVIELGTIQYAYLDKLLDDIVNIGRRASQETRLYEDTKRAENLQRQWRRRFGEDYFALDENRYRALPKVGRMKDMALDLESNDIYERWKARGCETLSELEGNLEFEPGRWWLTLACAHRDGIVGSARETLTTSKYGVHVLPLLTGSEYMVPKSETIKYVRAGKISDIHVSLVNKPGQTFRILRGDRLQSPLAPAFGVRYDGLYKMKQYGQRFNPNTEQHHMVLTLERVRGQRPIEDLLHIPRPSEVDDWALFEKYECEMVKREQGYQGFLH</sequence>
<dbReference type="InterPro" id="IPR015947">
    <property type="entry name" value="PUA-like_sf"/>
</dbReference>
<dbReference type="Gene3D" id="2.30.280.10">
    <property type="entry name" value="SRA-YDG"/>
    <property type="match status" value="1"/>
</dbReference>
<comment type="caution">
    <text evidence="1">The sequence shown here is derived from an EMBL/GenBank/DDBJ whole genome shotgun (WGS) entry which is preliminary data.</text>
</comment>
<name>A0A8H4NW27_9HYPO</name>